<evidence type="ECO:0000313" key="1">
    <source>
        <dbReference type="EMBL" id="KAH7850130.1"/>
    </source>
</evidence>
<protein>
    <submittedName>
        <fullName evidence="1">Uncharacterized protein</fullName>
    </submittedName>
</protein>
<dbReference type="EMBL" id="CM037157">
    <property type="protein sequence ID" value="KAH7850130.1"/>
    <property type="molecule type" value="Genomic_DNA"/>
</dbReference>
<reference evidence="1 2" key="1">
    <citation type="journal article" date="2021" name="Hortic Res">
        <title>High-quality reference genome and annotation aids understanding of berry development for evergreen blueberry (Vaccinium darrowii).</title>
        <authorList>
            <person name="Yu J."/>
            <person name="Hulse-Kemp A.M."/>
            <person name="Babiker E."/>
            <person name="Staton M."/>
        </authorList>
    </citation>
    <scope>NUCLEOTIDE SEQUENCE [LARGE SCALE GENOMIC DNA]</scope>
    <source>
        <strain evidence="2">cv. NJ 8807/NJ 8810</strain>
        <tissue evidence="1">Young leaf</tissue>
    </source>
</reference>
<dbReference type="Proteomes" id="UP000828048">
    <property type="component" value="Chromosome 7"/>
</dbReference>
<sequence>MGKIFTQKGINLYGLKAAMESVWGYPKGFKVMEVGGGIYQFVFGHEMDLLRVFAGSPWLYNNQLIVLQRWVEGVTPDEINFSYSPFWIQLRALPLEFMSTDVGRRMKAGFRDIEDANIAQLSGNQGRCVRVKVELDIRKPIPRGKKVYTADWKPIWLPFRYEKLPILCHYCGVVGHDDCACVVKHNEVKSGIVKETQYGGWLKASPAKISSRRRAEGRPDSSPAESSAERSSFGKTEDQGKDLHEQGNDGHDLHNPREVKNGRVGKVGQGDGSLFATQLNKSKSLEGPRSEPITLGSGHQDIVQNMAHSEGALGSPVQVMEVDQVVNNILKPMCDMIQILPTAKQSSSSVQGLKEAIKEKAKKNIEPVGNGVDRPKRSNSVRGYKRKLQRNEQPSVGEEKDSKGTGFVPVPSKRKCDGEWSVTQTADGINQSEQKKQKLGATRDEWEELIWYRQQSAVDWLIWGDFNAMLTVDEKQGGRRRETWSLKAFRDFVTKLEAVDLGYVGYPFTWANRRCGDGLIKERLDRALVSSSWRLRYERAKLQHLFAVGLDHMALLLDTNPPNFSGPRQFRFDNRWIGDPGCQDVVHKSWQVQVRGSKMFEVFHKVRNTRRDLRVWSKNRSFNARKKINLVQNQLKDIGEERVQGDMGKIRALEKELGEAWDSFGNWCEDQDAIAMEFVQYFQGLFQSEGTAQISEVVDTIKVRVTDQMNQSLTRPVGAVEIRAALFDMDPNKAPALTPQETNGMNVEVFWGLATAQRKGSI</sequence>
<accession>A0ACB7Y9H0</accession>
<comment type="caution">
    <text evidence="1">The sequence shown here is derived from an EMBL/GenBank/DDBJ whole genome shotgun (WGS) entry which is preliminary data.</text>
</comment>
<keyword evidence="2" id="KW-1185">Reference proteome</keyword>
<proteinExistence type="predicted"/>
<organism evidence="1 2">
    <name type="scientific">Vaccinium darrowii</name>
    <dbReference type="NCBI Taxonomy" id="229202"/>
    <lineage>
        <taxon>Eukaryota</taxon>
        <taxon>Viridiplantae</taxon>
        <taxon>Streptophyta</taxon>
        <taxon>Embryophyta</taxon>
        <taxon>Tracheophyta</taxon>
        <taxon>Spermatophyta</taxon>
        <taxon>Magnoliopsida</taxon>
        <taxon>eudicotyledons</taxon>
        <taxon>Gunneridae</taxon>
        <taxon>Pentapetalae</taxon>
        <taxon>asterids</taxon>
        <taxon>Ericales</taxon>
        <taxon>Ericaceae</taxon>
        <taxon>Vaccinioideae</taxon>
        <taxon>Vaccinieae</taxon>
        <taxon>Vaccinium</taxon>
    </lineage>
</organism>
<gene>
    <name evidence="1" type="ORF">Vadar_028349</name>
</gene>
<evidence type="ECO:0000313" key="2">
    <source>
        <dbReference type="Proteomes" id="UP000828048"/>
    </source>
</evidence>
<name>A0ACB7Y9H0_9ERIC</name>